<reference evidence="7" key="2">
    <citation type="submission" date="2021-01" db="UniProtKB">
        <authorList>
            <consortium name="EnsemblMetazoa"/>
        </authorList>
    </citation>
    <scope>IDENTIFICATION</scope>
</reference>
<dbReference type="SUPFAM" id="SSF54534">
    <property type="entry name" value="FKBP-like"/>
    <property type="match status" value="1"/>
</dbReference>
<dbReference type="PANTHER" id="PTHR10516">
    <property type="entry name" value="PEPTIDYL-PROLYL CIS-TRANS ISOMERASE"/>
    <property type="match status" value="1"/>
</dbReference>
<keyword evidence="8" id="KW-1185">Reference proteome</keyword>
<evidence type="ECO:0000256" key="1">
    <source>
        <dbReference type="ARBA" id="ARBA00000971"/>
    </source>
</evidence>
<dbReference type="PANTHER" id="PTHR10516:SF443">
    <property type="entry name" value="FK506-BINDING PROTEIN 59-RELATED"/>
    <property type="match status" value="1"/>
</dbReference>
<keyword evidence="4 5" id="KW-0413">Isomerase</keyword>
<dbReference type="GO" id="GO:0003755">
    <property type="term" value="F:peptidyl-prolyl cis-trans isomerase activity"/>
    <property type="evidence" value="ECO:0000318"/>
    <property type="project" value="GO_Central"/>
</dbReference>
<accession>A0A7M7GJ46</accession>
<evidence type="ECO:0000256" key="5">
    <source>
        <dbReference type="PROSITE-ProRule" id="PRU00277"/>
    </source>
</evidence>
<organism evidence="7 8">
    <name type="scientific">Strongylocentrotus purpuratus</name>
    <name type="common">Purple sea urchin</name>
    <dbReference type="NCBI Taxonomy" id="7668"/>
    <lineage>
        <taxon>Eukaryota</taxon>
        <taxon>Metazoa</taxon>
        <taxon>Echinodermata</taxon>
        <taxon>Eleutherozoa</taxon>
        <taxon>Echinozoa</taxon>
        <taxon>Echinoidea</taxon>
        <taxon>Euechinoidea</taxon>
        <taxon>Echinacea</taxon>
        <taxon>Camarodonta</taxon>
        <taxon>Echinidea</taxon>
        <taxon>Strongylocentrotidae</taxon>
        <taxon>Strongylocentrotus</taxon>
    </lineage>
</organism>
<dbReference type="Pfam" id="PF00254">
    <property type="entry name" value="FKBP_C"/>
    <property type="match status" value="1"/>
</dbReference>
<dbReference type="Gene3D" id="3.10.50.40">
    <property type="match status" value="1"/>
</dbReference>
<comment type="catalytic activity">
    <reaction evidence="1 5">
        <text>[protein]-peptidylproline (omega=180) = [protein]-peptidylproline (omega=0)</text>
        <dbReference type="Rhea" id="RHEA:16237"/>
        <dbReference type="Rhea" id="RHEA-COMP:10747"/>
        <dbReference type="Rhea" id="RHEA-COMP:10748"/>
        <dbReference type="ChEBI" id="CHEBI:83833"/>
        <dbReference type="ChEBI" id="CHEBI:83834"/>
        <dbReference type="EC" id="5.2.1.8"/>
    </reaction>
</comment>
<evidence type="ECO:0000256" key="4">
    <source>
        <dbReference type="ARBA" id="ARBA00023235"/>
    </source>
</evidence>
<dbReference type="Proteomes" id="UP000007110">
    <property type="component" value="Unassembled WGS sequence"/>
</dbReference>
<dbReference type="EnsemblMetazoa" id="XM_003731163">
    <property type="protein sequence ID" value="XP_003731211"/>
    <property type="gene ID" value="LOC100893762"/>
</dbReference>
<evidence type="ECO:0000256" key="3">
    <source>
        <dbReference type="ARBA" id="ARBA00023110"/>
    </source>
</evidence>
<sequence length="110" mass="11813">MGVEVETISQGDGVTRPKKGQICVIHYVGKLTSSGKVFDQSIVRQPLKFTLGMGEVVKGMDEGIAQMSVGEKANLKCSPDYGYGAMGYPGVIPGNAELTFEVELLRIECK</sequence>
<dbReference type="InterPro" id="IPR046357">
    <property type="entry name" value="PPIase_dom_sf"/>
</dbReference>
<dbReference type="InterPro" id="IPR001179">
    <property type="entry name" value="PPIase_FKBP_dom"/>
</dbReference>
<dbReference type="GO" id="GO:0010881">
    <property type="term" value="P:regulation of cardiac muscle contraction by regulation of the release of sequestered calcium ion"/>
    <property type="evidence" value="ECO:0000318"/>
    <property type="project" value="GO_Central"/>
</dbReference>
<feature type="domain" description="PPIase FKBP-type" evidence="6">
    <location>
        <begin position="20"/>
        <end position="108"/>
    </location>
</feature>
<evidence type="ECO:0000313" key="8">
    <source>
        <dbReference type="Proteomes" id="UP000007110"/>
    </source>
</evidence>
<dbReference type="RefSeq" id="XP_003731211.1">
    <property type="nucleotide sequence ID" value="XM_003731163.3"/>
</dbReference>
<dbReference type="FunFam" id="3.10.50.40:FF:000025">
    <property type="entry name" value="Peptidylprolyl isomerase"/>
    <property type="match status" value="1"/>
</dbReference>
<dbReference type="OrthoDB" id="1902587at2759"/>
<evidence type="ECO:0000313" key="7">
    <source>
        <dbReference type="EnsemblMetazoa" id="XP_003731211"/>
    </source>
</evidence>
<dbReference type="InterPro" id="IPR050689">
    <property type="entry name" value="FKBP-type_PPIase"/>
</dbReference>
<name>A0A7M7GJ46_STRPU</name>
<keyword evidence="3 5" id="KW-0697">Rotamase</keyword>
<evidence type="ECO:0000256" key="2">
    <source>
        <dbReference type="ARBA" id="ARBA00013194"/>
    </source>
</evidence>
<dbReference type="KEGG" id="spu:100893762"/>
<dbReference type="OMA" id="ATHYARK"/>
<dbReference type="GO" id="GO:0033017">
    <property type="term" value="C:sarcoplasmic reticulum membrane"/>
    <property type="evidence" value="ECO:0000318"/>
    <property type="project" value="GO_Central"/>
</dbReference>
<proteinExistence type="predicted"/>
<reference evidence="8" key="1">
    <citation type="submission" date="2015-02" db="EMBL/GenBank/DDBJ databases">
        <title>Genome sequencing for Strongylocentrotus purpuratus.</title>
        <authorList>
            <person name="Murali S."/>
            <person name="Liu Y."/>
            <person name="Vee V."/>
            <person name="English A."/>
            <person name="Wang M."/>
            <person name="Skinner E."/>
            <person name="Han Y."/>
            <person name="Muzny D.M."/>
            <person name="Worley K.C."/>
            <person name="Gibbs R.A."/>
        </authorList>
    </citation>
    <scope>NUCLEOTIDE SEQUENCE</scope>
</reference>
<dbReference type="PROSITE" id="PS50059">
    <property type="entry name" value="FKBP_PPIASE"/>
    <property type="match status" value="1"/>
</dbReference>
<evidence type="ECO:0000259" key="6">
    <source>
        <dbReference type="PROSITE" id="PS50059"/>
    </source>
</evidence>
<protein>
    <recommendedName>
        <fullName evidence="2 5">peptidylprolyl isomerase</fullName>
        <ecNumber evidence="2 5">5.2.1.8</ecNumber>
    </recommendedName>
</protein>
<dbReference type="GeneID" id="100893762"/>
<dbReference type="AlphaFoldDB" id="A0A7M7GJ46"/>
<dbReference type="EC" id="5.2.1.8" evidence="2 5"/>
<dbReference type="InParanoid" id="A0A7M7GJ46"/>